<keyword evidence="4" id="KW-0732">Signal</keyword>
<evidence type="ECO:0000313" key="6">
    <source>
        <dbReference type="EMBL" id="THV50840.1"/>
    </source>
</evidence>
<reference evidence="6 7" key="1">
    <citation type="submission" date="2017-12" db="EMBL/GenBank/DDBJ databases">
        <title>Comparative genomics of Botrytis spp.</title>
        <authorList>
            <person name="Valero-Jimenez C.A."/>
            <person name="Tapia P."/>
            <person name="Veloso J."/>
            <person name="Silva-Moreno E."/>
            <person name="Staats M."/>
            <person name="Valdes J.H."/>
            <person name="Van Kan J.A.L."/>
        </authorList>
    </citation>
    <scope>NUCLEOTIDE SEQUENCE [LARGE SCALE GENOMIC DNA]</scope>
    <source>
        <strain evidence="6 7">MUCL435</strain>
    </source>
</reference>
<dbReference type="Gene3D" id="3.40.50.1820">
    <property type="entry name" value="alpha/beta hydrolase"/>
    <property type="match status" value="2"/>
</dbReference>
<dbReference type="InterPro" id="IPR000997">
    <property type="entry name" value="Cholinesterase"/>
</dbReference>
<feature type="signal peptide" evidence="4">
    <location>
        <begin position="1"/>
        <end position="18"/>
    </location>
</feature>
<dbReference type="SUPFAM" id="SSF53474">
    <property type="entry name" value="alpha/beta-Hydrolases"/>
    <property type="match status" value="1"/>
</dbReference>
<evidence type="ECO:0000256" key="3">
    <source>
        <dbReference type="ARBA" id="ARBA00023157"/>
    </source>
</evidence>
<evidence type="ECO:0000256" key="2">
    <source>
        <dbReference type="ARBA" id="ARBA00022801"/>
    </source>
</evidence>
<accession>A0A4S8R0H5</accession>
<keyword evidence="3" id="KW-1015">Disulfide bond</keyword>
<comment type="similarity">
    <text evidence="1">Belongs to the type-B carboxylesterase/lipase family.</text>
</comment>
<evidence type="ECO:0000259" key="5">
    <source>
        <dbReference type="Pfam" id="PF00135"/>
    </source>
</evidence>
<keyword evidence="7" id="KW-1185">Reference proteome</keyword>
<organism evidence="6 7">
    <name type="scientific">Botrytis galanthina</name>
    <dbReference type="NCBI Taxonomy" id="278940"/>
    <lineage>
        <taxon>Eukaryota</taxon>
        <taxon>Fungi</taxon>
        <taxon>Dikarya</taxon>
        <taxon>Ascomycota</taxon>
        <taxon>Pezizomycotina</taxon>
        <taxon>Leotiomycetes</taxon>
        <taxon>Helotiales</taxon>
        <taxon>Sclerotiniaceae</taxon>
        <taxon>Botrytis</taxon>
    </lineage>
</organism>
<dbReference type="PANTHER" id="PTHR43918:SF4">
    <property type="entry name" value="CARBOXYLIC ESTER HYDROLASE"/>
    <property type="match status" value="1"/>
</dbReference>
<dbReference type="InterPro" id="IPR050654">
    <property type="entry name" value="AChE-related_enzymes"/>
</dbReference>
<dbReference type="InterPro" id="IPR029058">
    <property type="entry name" value="AB_hydrolase_fold"/>
</dbReference>
<dbReference type="Proteomes" id="UP000308671">
    <property type="component" value="Unassembled WGS sequence"/>
</dbReference>
<dbReference type="PANTHER" id="PTHR43918">
    <property type="entry name" value="ACETYLCHOLINESTERASE"/>
    <property type="match status" value="1"/>
</dbReference>
<dbReference type="InterPro" id="IPR002018">
    <property type="entry name" value="CarbesteraseB"/>
</dbReference>
<evidence type="ECO:0000256" key="1">
    <source>
        <dbReference type="ARBA" id="ARBA00005964"/>
    </source>
</evidence>
<gene>
    <name evidence="6" type="ORF">BGAL_0134g00220</name>
</gene>
<comment type="caution">
    <text evidence="6">The sequence shown here is derived from an EMBL/GenBank/DDBJ whole genome shotgun (WGS) entry which is preliminary data.</text>
</comment>
<protein>
    <recommendedName>
        <fullName evidence="5">Carboxylesterase type B domain-containing protein</fullName>
    </recommendedName>
</protein>
<feature type="domain" description="Carboxylesterase type B" evidence="5">
    <location>
        <begin position="28"/>
        <end position="401"/>
    </location>
</feature>
<proteinExistence type="inferred from homology"/>
<dbReference type="Pfam" id="PF00135">
    <property type="entry name" value="COesterase"/>
    <property type="match status" value="1"/>
</dbReference>
<dbReference type="GO" id="GO:0004104">
    <property type="term" value="F:cholinesterase activity"/>
    <property type="evidence" value="ECO:0007669"/>
    <property type="project" value="InterPro"/>
</dbReference>
<dbReference type="EMBL" id="PQXL01000134">
    <property type="protein sequence ID" value="THV50840.1"/>
    <property type="molecule type" value="Genomic_DNA"/>
</dbReference>
<name>A0A4S8R0H5_9HELO</name>
<evidence type="ECO:0000313" key="7">
    <source>
        <dbReference type="Proteomes" id="UP000308671"/>
    </source>
</evidence>
<feature type="chain" id="PRO_5020938263" description="Carboxylesterase type B domain-containing protein" evidence="4">
    <location>
        <begin position="19"/>
        <end position="540"/>
    </location>
</feature>
<sequence length="540" mass="59721">MKIIAPTWMFLFATLVSSTVDFRGNAIPRVQTTSGTVIGHPARNESDVVEFLGIRYAQATNSSLRFQPPVPFISTDTYKASHYSPQRILWGIYDGSSTALNSFMQLSPHLTSFPSACPFNPAPPLPTFPNKSSTFNRIYATATGGTSLEFSEDCLALNIWSSTISPKELKPVLFFIHGGRFVSGSTNNTFYEGQYLAATGDVVVVTIDYRLLVFGFPGSPLLPSANLAILDQRLALEWVKANIASFGGDPARIVMYGQSVGGLSIHYHSFAWPNDPIASSFMSISGTINDEPNNPELSKSYWDQLSVLVGCESGVEEDVVSCMQEIPYQTILAAIKKLPLTPTEFLPRTQFVPTIDEKIVFSDYATRANAGRFAKLPYLVGNANHESGFYAISAFAQNITLSRSQWELFNLETFTCSAIQSALLRLEHNVTVYLYEYFGDFDNTRLYPTSGAYHFSDLNMWHGVGRDVSGIPNTRDEERLSKEMMRSLITFAKDPMGGLEKLGWRRYEGAGTATLNILGQHNSREVDHVESGEYNAQCAS</sequence>
<keyword evidence="2" id="KW-0378">Hydrolase</keyword>
<dbReference type="AlphaFoldDB" id="A0A4S8R0H5"/>
<dbReference type="OrthoDB" id="408631at2759"/>
<evidence type="ECO:0000256" key="4">
    <source>
        <dbReference type="SAM" id="SignalP"/>
    </source>
</evidence>
<dbReference type="PRINTS" id="PR00878">
    <property type="entry name" value="CHOLNESTRASE"/>
</dbReference>